<dbReference type="PANTHER" id="PTHR35149">
    <property type="entry name" value="SLL5132 PROTEIN"/>
    <property type="match status" value="1"/>
</dbReference>
<feature type="domain" description="GmrSD restriction endonucleases C-terminal" evidence="2">
    <location>
        <begin position="456"/>
        <end position="603"/>
    </location>
</feature>
<reference evidence="4" key="1">
    <citation type="journal article" date="2014" name="Stand. Genomic Sci.">
        <title>Genome sequence of the exopolysaccharide-producing Salipiger mucosus type strain (DSM 16094(T)), a moderately halophilic member of the Roseobacter clade.</title>
        <authorList>
            <person name="Riedel T."/>
            <person name="Spring S."/>
            <person name="Fiebig A."/>
            <person name="Petersen J."/>
            <person name="Kyrpides N.C."/>
            <person name="Goker M."/>
            <person name="Klenk H.P."/>
        </authorList>
    </citation>
    <scope>NUCLEOTIDE SEQUENCE [LARGE SCALE GENOMIC DNA]</scope>
    <source>
        <strain evidence="4">DSM 16094</strain>
    </source>
</reference>
<evidence type="ECO:0000259" key="2">
    <source>
        <dbReference type="Pfam" id="PF07510"/>
    </source>
</evidence>
<protein>
    <recommendedName>
        <fullName evidence="5">DUF262 domain-containing protein</fullName>
    </recommendedName>
</protein>
<dbReference type="EMBL" id="APVH01000009">
    <property type="protein sequence ID" value="EPX85346.1"/>
    <property type="molecule type" value="Genomic_DNA"/>
</dbReference>
<gene>
    <name evidence="3" type="ORF">Salmuc_02725</name>
</gene>
<evidence type="ECO:0008006" key="5">
    <source>
        <dbReference type="Google" id="ProtNLM"/>
    </source>
</evidence>
<keyword evidence="4" id="KW-1185">Reference proteome</keyword>
<comment type="caution">
    <text evidence="3">The sequence shown here is derived from an EMBL/GenBank/DDBJ whole genome shotgun (WGS) entry which is preliminary data.</text>
</comment>
<dbReference type="AlphaFoldDB" id="S9QVB2"/>
<dbReference type="HOGENOM" id="CLU_011736_2_2_5"/>
<evidence type="ECO:0000313" key="3">
    <source>
        <dbReference type="EMBL" id="EPX85346.1"/>
    </source>
</evidence>
<feature type="domain" description="GmrSD restriction endonucleases N-terminal" evidence="1">
    <location>
        <begin position="2"/>
        <end position="257"/>
    </location>
</feature>
<dbReference type="InterPro" id="IPR004919">
    <property type="entry name" value="GmrSD_N"/>
</dbReference>
<evidence type="ECO:0000313" key="4">
    <source>
        <dbReference type="Proteomes" id="UP000015347"/>
    </source>
</evidence>
<dbReference type="REBASE" id="94819">
    <property type="entry name" value="Smu16094GmrSDP"/>
</dbReference>
<proteinExistence type="predicted"/>
<dbReference type="Pfam" id="PF07510">
    <property type="entry name" value="GmrSD_C"/>
    <property type="match status" value="1"/>
</dbReference>
<accession>S9QVB2</accession>
<dbReference type="Proteomes" id="UP000015347">
    <property type="component" value="Unassembled WGS sequence"/>
</dbReference>
<name>S9QVB2_9RHOB</name>
<dbReference type="STRING" id="1123237.Salmuc_02725"/>
<dbReference type="eggNOG" id="COG1479">
    <property type="taxonomic scope" value="Bacteria"/>
</dbReference>
<dbReference type="Pfam" id="PF03235">
    <property type="entry name" value="GmrSD_N"/>
    <property type="match status" value="1"/>
</dbReference>
<dbReference type="PANTHER" id="PTHR35149:SF2">
    <property type="entry name" value="DUF262 DOMAIN-CONTAINING PROTEIN"/>
    <property type="match status" value="1"/>
</dbReference>
<sequence length="615" mass="70503">MVPLYQRKYQWDDNDLTPFWEDVSAKASEVLEGASKFEHYMGALILAPVDSGAKYAFTPTVQVVDGQQRLTTFQLFLAALREVARHHGQHDFIDHINGYLTNVPQSKDTDPLTRFKLTPTPIDRDLFHDIIDLTAKEADKKYASLFHGRRIPKNRPQKAYRAYHLFRQWIEDFVQHGPQDFEGGSDEPEDAEDHIDEGITPEDVSARLEALLSALLDRLKLVVITLGESDDAQVIFETLNSKGKPLLAMDLVRNNIFHRAEKQKAKVETLYKKLWDPLDHPWWREPAPNARPTRPRLDHFLAHMLAAETGQKISIRELYAEYRDFAVPKGRPRFENVEDELKLLEKYAPVYRTLEGKEDCDPSLKWLGRKLTTWQVTTVYPVALQMGQEDLPPEEREQLAQLIYSYLVRRTLCNLTTKNLNKVFQSIAAEFLENGVSVASFKGYFSKKAGVSSRFPTDRDVRYGILNENAYAISPRPRLTDILWELELASRSKLAEQSDQPPNLWVEHVMPRSWGNDWPYEDGTIGHHADGDEYAIARNAILHTLGNLTLLTGGLNISSGNKGFDEKKAKFAEHTGLFLNKWFTGKTRWTENEIRERGERFADLAVSRWVGLDGS</sequence>
<evidence type="ECO:0000259" key="1">
    <source>
        <dbReference type="Pfam" id="PF03235"/>
    </source>
</evidence>
<dbReference type="InterPro" id="IPR011089">
    <property type="entry name" value="GmrSD_C"/>
</dbReference>
<organism evidence="3 4">
    <name type="scientific">Salipiger mucosus DSM 16094</name>
    <dbReference type="NCBI Taxonomy" id="1123237"/>
    <lineage>
        <taxon>Bacteria</taxon>
        <taxon>Pseudomonadati</taxon>
        <taxon>Pseudomonadota</taxon>
        <taxon>Alphaproteobacteria</taxon>
        <taxon>Rhodobacterales</taxon>
        <taxon>Roseobacteraceae</taxon>
        <taxon>Salipiger</taxon>
    </lineage>
</organism>